<dbReference type="Proteomes" id="UP001159363">
    <property type="component" value="Chromosome 7"/>
</dbReference>
<comment type="caution">
    <text evidence="2">The sequence shown here is derived from an EMBL/GenBank/DDBJ whole genome shotgun (WGS) entry which is preliminary data.</text>
</comment>
<protein>
    <submittedName>
        <fullName evidence="2">Uncharacterized protein</fullName>
    </submittedName>
</protein>
<evidence type="ECO:0000313" key="2">
    <source>
        <dbReference type="EMBL" id="KAJ8876678.1"/>
    </source>
</evidence>
<feature type="region of interest" description="Disordered" evidence="1">
    <location>
        <begin position="21"/>
        <end position="113"/>
    </location>
</feature>
<accession>A0ABQ9GXC3</accession>
<name>A0ABQ9GXC3_9NEOP</name>
<proteinExistence type="predicted"/>
<dbReference type="EMBL" id="JARBHB010000008">
    <property type="protein sequence ID" value="KAJ8876678.1"/>
    <property type="molecule type" value="Genomic_DNA"/>
</dbReference>
<evidence type="ECO:0000256" key="1">
    <source>
        <dbReference type="SAM" id="MobiDB-lite"/>
    </source>
</evidence>
<feature type="compositionally biased region" description="Basic and acidic residues" evidence="1">
    <location>
        <begin position="39"/>
        <end position="72"/>
    </location>
</feature>
<evidence type="ECO:0000313" key="3">
    <source>
        <dbReference type="Proteomes" id="UP001159363"/>
    </source>
</evidence>
<sequence length="428" mass="47032">MHNICGQKAAWCGTSGNPWELTTSDSGSSDIAVPVIRSDATRDKQGDQCRREREREREERERERERERETSSKTEGVPLRQGLAQGNTERYGGEEVTAGHRSCSEPNALQPTTHINQNDTKTIEETEYDAMVLDLRMPRDDWHVVLVRLQIICLGPLDLSTSNNNPCSAAAKPFPDIRDIANPFLPTSMFNFPASAVTSPELHTPGDEGTASANLTPLAAPFAYLGILTLSQPLAPCVVVWRIALSRLVGKGSARRRLAPPIHQYGWHLSQGGEVGGGCWVERWVEEAGWGSGFEGEAISQPRHTYSWPSSPTAMKLSLLFVTLLIMLAACYASLPPAPENKQGTLFEGTADDLQPVECRVHCTLPLYGPWLPRRPLLAWHLSLQEVDHHTAASSARSSGSHCRNDLSPDMPASSGLHYLPALDNQPH</sequence>
<reference evidence="2 3" key="1">
    <citation type="submission" date="2023-02" db="EMBL/GenBank/DDBJ databases">
        <title>LHISI_Scaffold_Assembly.</title>
        <authorList>
            <person name="Stuart O.P."/>
            <person name="Cleave R."/>
            <person name="Magrath M.J.L."/>
            <person name="Mikheyev A.S."/>
        </authorList>
    </citation>
    <scope>NUCLEOTIDE SEQUENCE [LARGE SCALE GENOMIC DNA]</scope>
    <source>
        <strain evidence="2">Daus_M_001</strain>
        <tissue evidence="2">Leg muscle</tissue>
    </source>
</reference>
<keyword evidence="3" id="KW-1185">Reference proteome</keyword>
<feature type="compositionally biased region" description="Polar residues" evidence="1">
    <location>
        <begin position="104"/>
        <end position="113"/>
    </location>
</feature>
<gene>
    <name evidence="2" type="ORF">PR048_021125</name>
</gene>
<organism evidence="2 3">
    <name type="scientific">Dryococelus australis</name>
    <dbReference type="NCBI Taxonomy" id="614101"/>
    <lineage>
        <taxon>Eukaryota</taxon>
        <taxon>Metazoa</taxon>
        <taxon>Ecdysozoa</taxon>
        <taxon>Arthropoda</taxon>
        <taxon>Hexapoda</taxon>
        <taxon>Insecta</taxon>
        <taxon>Pterygota</taxon>
        <taxon>Neoptera</taxon>
        <taxon>Polyneoptera</taxon>
        <taxon>Phasmatodea</taxon>
        <taxon>Verophasmatodea</taxon>
        <taxon>Anareolatae</taxon>
        <taxon>Phasmatidae</taxon>
        <taxon>Eurycanthinae</taxon>
        <taxon>Dryococelus</taxon>
    </lineage>
</organism>